<feature type="compositionally biased region" description="Acidic residues" evidence="1">
    <location>
        <begin position="601"/>
        <end position="613"/>
    </location>
</feature>
<evidence type="ECO:0000313" key="3">
    <source>
        <dbReference type="Proteomes" id="UP000775872"/>
    </source>
</evidence>
<feature type="region of interest" description="Disordered" evidence="1">
    <location>
        <begin position="54"/>
        <end position="156"/>
    </location>
</feature>
<feature type="compositionally biased region" description="Basic and acidic residues" evidence="1">
    <location>
        <begin position="405"/>
        <end position="418"/>
    </location>
</feature>
<keyword evidence="3" id="KW-1185">Reference proteome</keyword>
<feature type="compositionally biased region" description="Low complexity" evidence="1">
    <location>
        <begin position="501"/>
        <end position="519"/>
    </location>
</feature>
<feature type="compositionally biased region" description="Basic and acidic residues" evidence="1">
    <location>
        <begin position="637"/>
        <end position="668"/>
    </location>
</feature>
<feature type="compositionally biased region" description="Basic residues" evidence="1">
    <location>
        <begin position="669"/>
        <end position="680"/>
    </location>
</feature>
<gene>
    <name evidence="2" type="ORF">CSOL1703_00002613</name>
</gene>
<feature type="compositionally biased region" description="Basic and acidic residues" evidence="1">
    <location>
        <begin position="569"/>
        <end position="600"/>
    </location>
</feature>
<dbReference type="EMBL" id="CABFOC020000035">
    <property type="protein sequence ID" value="CAH0050639.1"/>
    <property type="molecule type" value="Genomic_DNA"/>
</dbReference>
<feature type="compositionally biased region" description="Polar residues" evidence="1">
    <location>
        <begin position="554"/>
        <end position="568"/>
    </location>
</feature>
<feature type="region of interest" description="Disordered" evidence="1">
    <location>
        <begin position="1"/>
        <end position="33"/>
    </location>
</feature>
<feature type="region of interest" description="Disordered" evidence="1">
    <location>
        <begin position="309"/>
        <end position="337"/>
    </location>
</feature>
<feature type="region of interest" description="Disordered" evidence="1">
    <location>
        <begin position="358"/>
        <end position="687"/>
    </location>
</feature>
<reference evidence="2" key="1">
    <citation type="submission" date="2021-10" db="EMBL/GenBank/DDBJ databases">
        <authorList>
            <person name="Piombo E."/>
        </authorList>
    </citation>
    <scope>NUCLEOTIDE SEQUENCE</scope>
</reference>
<feature type="compositionally biased region" description="Basic residues" evidence="1">
    <location>
        <begin position="467"/>
        <end position="476"/>
    </location>
</feature>
<feature type="compositionally biased region" description="Basic and acidic residues" evidence="1">
    <location>
        <begin position="16"/>
        <end position="25"/>
    </location>
</feature>
<accession>A0A9N9Z890</accession>
<sequence length="687" mass="76406">MSLKRRPARQGQPGDHICRETEYQKPENQLKSGFVRRETPLADKLLYERLQGKAYQGPTTSLTRATMNPGPVAAYPGGQVKPGEPSSVHHGNLMSASPDQDQPSGQPQTARPAPAKTKDPVAKQKNNSSGRCAIPVKRKKASKRKGKQTKPEVQPEQLCEPDQEILFNELIRHRFLYLDFTCRLPRFRNVVFNRLPQRLQRLLVDQNGLQKRLVQLCKQGRRTLKTQGPLTDSQSPGNGLNQLIDTWNKIYWGRYYAEFRNGIEAGISAVNAAERGNEALDDLLGLSPDNVADISNFADIPDIDADHSTAAQDMPEERASSEGSSIPGDDDDDDDKATASAWPTLAYIVPVEGASVMLDGQHPFQPPKTRKGKKKAPPMQDARCSDQPRSNQPFTSDIFELNDTDGEKGPGVRSKETESGVPSSSSRTKRKRDCSSVGTVTHDSPMASQPLAVKSTETPTPIESARPTKKRKRKLPTTKAKAFPTAKDEVIVIASDDESDSPASQSHEPSSRSRSSAPRSGKHVKGKSASSPAHGLTQEMTPPHSTPCPKKSSHQQSNTVSSVPGENQDSGKRLHDSPKDREEEGRRISKKESKKVKEEPRDEEQSDSSEDEGNTSKCNGKEERRRELEQQVKQQKQRKDKERKKGEKETNKRDVRERAEGESREREKKMRNRGRGRGKRARGERVK</sequence>
<feature type="compositionally biased region" description="Basic residues" evidence="1">
    <location>
        <begin position="136"/>
        <end position="148"/>
    </location>
</feature>
<comment type="caution">
    <text evidence="2">The sequence shown here is derived from an EMBL/GenBank/DDBJ whole genome shotgun (WGS) entry which is preliminary data.</text>
</comment>
<feature type="compositionally biased region" description="Polar residues" evidence="1">
    <location>
        <begin position="57"/>
        <end position="66"/>
    </location>
</feature>
<feature type="compositionally biased region" description="Basic and acidic residues" evidence="1">
    <location>
        <begin position="619"/>
        <end position="630"/>
    </location>
</feature>
<evidence type="ECO:0000313" key="2">
    <source>
        <dbReference type="EMBL" id="CAH0050639.1"/>
    </source>
</evidence>
<dbReference type="AlphaFoldDB" id="A0A9N9Z890"/>
<dbReference type="Proteomes" id="UP000775872">
    <property type="component" value="Unassembled WGS sequence"/>
</dbReference>
<dbReference type="OrthoDB" id="5150964at2759"/>
<feature type="compositionally biased region" description="Low complexity" evidence="1">
    <location>
        <begin position="97"/>
        <end position="108"/>
    </location>
</feature>
<organism evidence="2 3">
    <name type="scientific">Clonostachys solani</name>
    <dbReference type="NCBI Taxonomy" id="160281"/>
    <lineage>
        <taxon>Eukaryota</taxon>
        <taxon>Fungi</taxon>
        <taxon>Dikarya</taxon>
        <taxon>Ascomycota</taxon>
        <taxon>Pezizomycotina</taxon>
        <taxon>Sordariomycetes</taxon>
        <taxon>Hypocreomycetidae</taxon>
        <taxon>Hypocreales</taxon>
        <taxon>Bionectriaceae</taxon>
        <taxon>Clonostachys</taxon>
    </lineage>
</organism>
<evidence type="ECO:0000256" key="1">
    <source>
        <dbReference type="SAM" id="MobiDB-lite"/>
    </source>
</evidence>
<protein>
    <submittedName>
        <fullName evidence="2">Uncharacterized protein</fullName>
    </submittedName>
</protein>
<name>A0A9N9Z890_9HYPO</name>
<proteinExistence type="predicted"/>